<reference evidence="4" key="1">
    <citation type="submission" date="2018-12" db="EMBL/GenBank/DDBJ databases">
        <title>Complete genome sequencing of Jeotgalibaca sp. H21T32.</title>
        <authorList>
            <person name="Bae J.-W."/>
            <person name="Lee S.-Y."/>
        </authorList>
    </citation>
    <scope>NUCLEOTIDE SEQUENCE [LARGE SCALE GENOMIC DNA]</scope>
    <source>
        <strain evidence="4">H21T32</strain>
    </source>
</reference>
<proteinExistence type="predicted"/>
<dbReference type="AlphaFoldDB" id="A0A3S9HB36"/>
<dbReference type="EMBL" id="CP034465">
    <property type="protein sequence ID" value="AZP04521.1"/>
    <property type="molecule type" value="Genomic_DNA"/>
</dbReference>
<keyword evidence="4" id="KW-1185">Reference proteome</keyword>
<dbReference type="PANTHER" id="PTHR31084:SF0">
    <property type="entry name" value="ALPHA-L-FUCOSIDASE 2"/>
    <property type="match status" value="1"/>
</dbReference>
<dbReference type="Proteomes" id="UP000273326">
    <property type="component" value="Chromosome"/>
</dbReference>
<evidence type="ECO:0000259" key="1">
    <source>
        <dbReference type="Pfam" id="PF14498"/>
    </source>
</evidence>
<organism evidence="3 4">
    <name type="scientific">Jeotgalibaca ciconiae</name>
    <dbReference type="NCBI Taxonomy" id="2496265"/>
    <lineage>
        <taxon>Bacteria</taxon>
        <taxon>Bacillati</taxon>
        <taxon>Bacillota</taxon>
        <taxon>Bacilli</taxon>
        <taxon>Lactobacillales</taxon>
        <taxon>Carnobacteriaceae</taxon>
        <taxon>Jeotgalibaca</taxon>
    </lineage>
</organism>
<dbReference type="RefSeq" id="WP_126110019.1">
    <property type="nucleotide sequence ID" value="NZ_CP034465.1"/>
</dbReference>
<sequence>MQKLTLPERGVWSEKYGKRWEEAFVVGNGTIGGMLYGQPLQTQMILNAPDFFLKGNQMENLPHMAPYLAEFRKRIQKEGYENAIKWYEEQALKEGYQGLTMSDPIHPLLQIQLEHQNIEMKNGSYRRGTDYANGFVFDLFQNQDGNNIQRKIYVSTANELIIELEGEQPFSTTIAIVDFQQEKLFQELAIKENSWIQTNQYGDGTTYFTSGLIETDGEISNRNNLYEMKQATKIICRISLNEHANTEKKSESLFEESCKKHRNRFEKVQLDLVCSENRLISIDNLLEEMKQTKKIPPVLFEKLYDASRYVMLSCSGKSIPNLQGIWTGTFEPAWSGDYTFDTNVQLAISSFARLGMFAELTAVFKRLEDYFSDFEANAREYYGCQGYMVPAHASTTAKHVHWNHEWPLVTWTGGAAWLAHFYAEYTNYTNDFAFAREKALPFYKKVIQFYDDFKMIDENDKVLFRPSYSPENGMGDNATFDVAALKETLYHAWEIYQKSGKKMPENYQSLLEKLPNYAMNDDGVLKEWIDWHKDENENHRHFSQFYPIFESKEILPETEPILWEAANKAFQRKMEAWVNNEDSGNTSSHGRMHAAMCAISLQKNKALEESMEQFIMNRAFYDSLISAHYNNQNVFNVDANGSIPRIYQDALLYPKAKGKLVVFQSVPYWLSEGKLKGVWLPDAIRVELFEWNRETEEFELHLVTEKETEIVIEVPEKNRSQNKQLCISLQEDKVTMVRYKKGMMEWEHG</sequence>
<dbReference type="PANTHER" id="PTHR31084">
    <property type="entry name" value="ALPHA-L-FUCOSIDASE 2"/>
    <property type="match status" value="1"/>
</dbReference>
<dbReference type="GO" id="GO:0005975">
    <property type="term" value="P:carbohydrate metabolic process"/>
    <property type="evidence" value="ECO:0007669"/>
    <property type="project" value="InterPro"/>
</dbReference>
<dbReference type="SUPFAM" id="SSF48208">
    <property type="entry name" value="Six-hairpin glycosidases"/>
    <property type="match status" value="1"/>
</dbReference>
<name>A0A3S9HB36_9LACT</name>
<evidence type="ECO:0000313" key="3">
    <source>
        <dbReference type="EMBL" id="AZP04521.1"/>
    </source>
</evidence>
<feature type="domain" description="Glycosyl hydrolase family 95 catalytic" evidence="2">
    <location>
        <begin position="251"/>
        <end position="641"/>
    </location>
</feature>
<dbReference type="InterPro" id="IPR008928">
    <property type="entry name" value="6-hairpin_glycosidase_sf"/>
</dbReference>
<gene>
    <name evidence="3" type="ORF">EJN90_07675</name>
</gene>
<protein>
    <submittedName>
        <fullName evidence="3">Uncharacterized protein</fullName>
    </submittedName>
</protein>
<feature type="domain" description="Glycosyl hydrolase family 95 N-terminal" evidence="1">
    <location>
        <begin position="12"/>
        <end position="234"/>
    </location>
</feature>
<accession>A0A3S9HB36</accession>
<evidence type="ECO:0000259" key="2">
    <source>
        <dbReference type="Pfam" id="PF22124"/>
    </source>
</evidence>
<dbReference type="InterPro" id="IPR012341">
    <property type="entry name" value="6hp_glycosidase-like_sf"/>
</dbReference>
<dbReference type="InterPro" id="IPR054363">
    <property type="entry name" value="GH95_cat"/>
</dbReference>
<dbReference type="GO" id="GO:0004560">
    <property type="term" value="F:alpha-L-fucosidase activity"/>
    <property type="evidence" value="ECO:0007669"/>
    <property type="project" value="TreeGrafter"/>
</dbReference>
<dbReference type="Gene3D" id="1.50.10.10">
    <property type="match status" value="1"/>
</dbReference>
<dbReference type="InterPro" id="IPR027414">
    <property type="entry name" value="GH95_N_dom"/>
</dbReference>
<dbReference type="Pfam" id="PF14498">
    <property type="entry name" value="Glyco_hyd_65N_2"/>
    <property type="match status" value="1"/>
</dbReference>
<evidence type="ECO:0000313" key="4">
    <source>
        <dbReference type="Proteomes" id="UP000273326"/>
    </source>
</evidence>
<dbReference type="OrthoDB" id="9802600at2"/>
<dbReference type="Pfam" id="PF22124">
    <property type="entry name" value="Glyco_hydro_95_cat"/>
    <property type="match status" value="1"/>
</dbReference>
<dbReference type="KEGG" id="jeh:EJN90_07675"/>